<dbReference type="Proteomes" id="UP001231649">
    <property type="component" value="Chromosome 7"/>
</dbReference>
<name>A0ACC2QZC8_9NEOP</name>
<evidence type="ECO:0000313" key="2">
    <source>
        <dbReference type="Proteomes" id="UP001231649"/>
    </source>
</evidence>
<keyword evidence="2" id="KW-1185">Reference proteome</keyword>
<proteinExistence type="predicted"/>
<dbReference type="EMBL" id="CM056783">
    <property type="protein sequence ID" value="KAJ8726881.1"/>
    <property type="molecule type" value="Genomic_DNA"/>
</dbReference>
<organism evidence="1 2">
    <name type="scientific">Mythimna loreyi</name>
    <dbReference type="NCBI Taxonomy" id="667449"/>
    <lineage>
        <taxon>Eukaryota</taxon>
        <taxon>Metazoa</taxon>
        <taxon>Ecdysozoa</taxon>
        <taxon>Arthropoda</taxon>
        <taxon>Hexapoda</taxon>
        <taxon>Insecta</taxon>
        <taxon>Pterygota</taxon>
        <taxon>Neoptera</taxon>
        <taxon>Endopterygota</taxon>
        <taxon>Lepidoptera</taxon>
        <taxon>Glossata</taxon>
        <taxon>Ditrysia</taxon>
        <taxon>Noctuoidea</taxon>
        <taxon>Noctuidae</taxon>
        <taxon>Noctuinae</taxon>
        <taxon>Hadenini</taxon>
        <taxon>Mythimna</taxon>
    </lineage>
</organism>
<comment type="caution">
    <text evidence="1">The sequence shown here is derived from an EMBL/GenBank/DDBJ whole genome shotgun (WGS) entry which is preliminary data.</text>
</comment>
<protein>
    <submittedName>
        <fullName evidence="1">Uncharacterized protein</fullName>
    </submittedName>
</protein>
<accession>A0ACC2QZC8</accession>
<evidence type="ECO:0000313" key="1">
    <source>
        <dbReference type="EMBL" id="KAJ8726881.1"/>
    </source>
</evidence>
<sequence length="161" mass="18275">MSIRVNMIACIFKRIIGRLNILFLEPSVHIIIPVACGVMFYAKIVQCPSGAVQSCFQELRNDQMELPHFCSVSEMFAERRVDCFYELMRKRCASQVYRVRASQNGILGTLADRLNCYIVNRFSSISVVGLFTIINYFLLVCVTVICGCVCVNNIVVSLFYC</sequence>
<gene>
    <name evidence="1" type="ORF">PYW08_015278</name>
</gene>
<reference evidence="1" key="1">
    <citation type="submission" date="2023-03" db="EMBL/GenBank/DDBJ databases">
        <title>Chromosome-level genomes of two armyworms, Mythimna separata and Mythimna loreyi, provide insights into the biosynthesis and reception of sex pheromones.</title>
        <authorList>
            <person name="Zhao H."/>
        </authorList>
    </citation>
    <scope>NUCLEOTIDE SEQUENCE</scope>
    <source>
        <strain evidence="1">BeijingLab</strain>
    </source>
</reference>